<keyword evidence="2" id="KW-1185">Reference proteome</keyword>
<protein>
    <recommendedName>
        <fullName evidence="3">Hybrid sensor histidine kinase/response regulator</fullName>
    </recommendedName>
</protein>
<proteinExistence type="predicted"/>
<dbReference type="Proteomes" id="UP001304467">
    <property type="component" value="Unassembled WGS sequence"/>
</dbReference>
<evidence type="ECO:0000313" key="2">
    <source>
        <dbReference type="Proteomes" id="UP001304467"/>
    </source>
</evidence>
<reference evidence="1 2" key="1">
    <citation type="journal article" date="2023" name="Front. Microbiol.">
        <title>Genomic analyses of Burkholderia respiratory isolates indicates two evolutionarily distinct B. anthina clades.</title>
        <authorList>
            <person name="Pham A."/>
            <person name="Volmer J.G."/>
            <person name="Chambers D.C."/>
            <person name="Smith D.J."/>
            <person name="Reid D.W."/>
            <person name="Burr L."/>
            <person name="Wells T.J."/>
        </authorList>
    </citation>
    <scope>NUCLEOTIDE SEQUENCE [LARGE SCALE GENOMIC DNA]</scope>
    <source>
        <strain evidence="1 2">BCCIQ07A</strain>
    </source>
</reference>
<sequence>MQTPIADRGELTERLFIGRSELAGLIKNLDWASTSLGSPEAWPDSLKTAVRIMLTSQQPIWIGWGDDLTFLYNDPYKSIIGGKHPRALGEPTRVVWHEIWDDIAPLLT</sequence>
<dbReference type="EMBL" id="JAWRLE010000152">
    <property type="protein sequence ID" value="MEB2584077.1"/>
    <property type="molecule type" value="Genomic_DNA"/>
</dbReference>
<evidence type="ECO:0008006" key="3">
    <source>
        <dbReference type="Google" id="ProtNLM"/>
    </source>
</evidence>
<accession>A0ABU5WYH9</accession>
<name>A0ABU5WYH9_9BURK</name>
<comment type="caution">
    <text evidence="1">The sequence shown here is derived from an EMBL/GenBank/DDBJ whole genome shotgun (WGS) entry which is preliminary data.</text>
</comment>
<gene>
    <name evidence="1" type="ORF">SB593_34730</name>
</gene>
<feature type="non-terminal residue" evidence="1">
    <location>
        <position position="108"/>
    </location>
</feature>
<evidence type="ECO:0000313" key="1">
    <source>
        <dbReference type="EMBL" id="MEB2584077.1"/>
    </source>
</evidence>
<organism evidence="1 2">
    <name type="scientific">Burkholderia anthinoferrum</name>
    <dbReference type="NCBI Taxonomy" id="3090833"/>
    <lineage>
        <taxon>Bacteria</taxon>
        <taxon>Pseudomonadati</taxon>
        <taxon>Pseudomonadota</taxon>
        <taxon>Betaproteobacteria</taxon>
        <taxon>Burkholderiales</taxon>
        <taxon>Burkholderiaceae</taxon>
        <taxon>Burkholderia</taxon>
    </lineage>
</organism>